<dbReference type="InterPro" id="IPR052519">
    <property type="entry name" value="Euk-type_GlcNAc_Kinase"/>
</dbReference>
<dbReference type="RefSeq" id="WP_169284021.1">
    <property type="nucleotide sequence ID" value="NZ_CP051680.1"/>
</dbReference>
<dbReference type="InterPro" id="IPR043129">
    <property type="entry name" value="ATPase_NBD"/>
</dbReference>
<sequence>MRYVAGMDGGGTKTAVLIADEQGTEVHAFSSGPINYNGQDEESIRRSFEEMFETINRVCGGLDHCAELCIGAAGVSNPAVVSRLTSLARECGYKGGIIVTGDHETALRGALDSPHGIILIAGTGSICYGMNESGVTHRAGGCGYLIDDEGSGYSIGRELASAVAKANDGRIPPTAITGLVFERLGINTVRELIGFVHDKRTNKKDIAALAPLLSEACALGDEAALAIACKSAASLRELVFPVAEKLGLRSGNLALAGSVLLNNGFVRSELIGLLKRDYPDLDVFPAKRDAALGAVLMALERLR</sequence>
<dbReference type="PANTHER" id="PTHR43190:SF3">
    <property type="entry name" value="N-ACETYL-D-GLUCOSAMINE KINASE"/>
    <property type="match status" value="1"/>
</dbReference>
<dbReference type="InterPro" id="IPR002731">
    <property type="entry name" value="ATPase_BadF"/>
</dbReference>
<evidence type="ECO:0000313" key="3">
    <source>
        <dbReference type="Proteomes" id="UP000502248"/>
    </source>
</evidence>
<dbReference type="Proteomes" id="UP000502248">
    <property type="component" value="Chromosome"/>
</dbReference>
<keyword evidence="3" id="KW-1185">Reference proteome</keyword>
<gene>
    <name evidence="2" type="ORF">HH215_34360</name>
</gene>
<accession>A0A7Z2VRF6</accession>
<evidence type="ECO:0000259" key="1">
    <source>
        <dbReference type="Pfam" id="PF01869"/>
    </source>
</evidence>
<dbReference type="KEGG" id="cheb:HH215_34360"/>
<dbReference type="PANTHER" id="PTHR43190">
    <property type="entry name" value="N-ACETYL-D-GLUCOSAMINE KINASE"/>
    <property type="match status" value="1"/>
</dbReference>
<dbReference type="Gene3D" id="3.30.420.40">
    <property type="match status" value="2"/>
</dbReference>
<protein>
    <submittedName>
        <fullName evidence="2">ATPase</fullName>
    </submittedName>
</protein>
<evidence type="ECO:0000313" key="2">
    <source>
        <dbReference type="EMBL" id="QJD87779.1"/>
    </source>
</evidence>
<name>A0A7Z2VRF6_9BACL</name>
<dbReference type="Pfam" id="PF01869">
    <property type="entry name" value="BcrAD_BadFG"/>
    <property type="match status" value="1"/>
</dbReference>
<dbReference type="SUPFAM" id="SSF53067">
    <property type="entry name" value="Actin-like ATPase domain"/>
    <property type="match status" value="2"/>
</dbReference>
<proteinExistence type="predicted"/>
<reference evidence="2 3" key="1">
    <citation type="submission" date="2020-04" db="EMBL/GenBank/DDBJ databases">
        <title>Genome sequencing of novel species.</title>
        <authorList>
            <person name="Heo J."/>
            <person name="Kim S.-J."/>
            <person name="Kim J.-S."/>
            <person name="Hong S.-B."/>
            <person name="Kwon S.-W."/>
        </authorList>
    </citation>
    <scope>NUCLEOTIDE SEQUENCE [LARGE SCALE GENOMIC DNA]</scope>
    <source>
        <strain evidence="2 3">MFER-1</strain>
    </source>
</reference>
<dbReference type="AlphaFoldDB" id="A0A7Z2VRF6"/>
<organism evidence="2 3">
    <name type="scientific">Cohnella herbarum</name>
    <dbReference type="NCBI Taxonomy" id="2728023"/>
    <lineage>
        <taxon>Bacteria</taxon>
        <taxon>Bacillati</taxon>
        <taxon>Bacillota</taxon>
        <taxon>Bacilli</taxon>
        <taxon>Bacillales</taxon>
        <taxon>Paenibacillaceae</taxon>
        <taxon>Cohnella</taxon>
    </lineage>
</organism>
<dbReference type="EMBL" id="CP051680">
    <property type="protein sequence ID" value="QJD87779.1"/>
    <property type="molecule type" value="Genomic_DNA"/>
</dbReference>
<feature type="domain" description="ATPase BadF/BadG/BcrA/BcrD type" evidence="1">
    <location>
        <begin position="6"/>
        <end position="298"/>
    </location>
</feature>